<accession>A0AAN6DPX8</accession>
<evidence type="ECO:0000313" key="1">
    <source>
        <dbReference type="EMBL" id="KAI1610421.1"/>
    </source>
</evidence>
<name>A0AAN6DPX8_9EURO</name>
<comment type="caution">
    <text evidence="1">The sequence shown here is derived from an EMBL/GenBank/DDBJ whole genome shotgun (WGS) entry which is preliminary data.</text>
</comment>
<organism evidence="1 2">
    <name type="scientific">Exophiala viscosa</name>
    <dbReference type="NCBI Taxonomy" id="2486360"/>
    <lineage>
        <taxon>Eukaryota</taxon>
        <taxon>Fungi</taxon>
        <taxon>Dikarya</taxon>
        <taxon>Ascomycota</taxon>
        <taxon>Pezizomycotina</taxon>
        <taxon>Eurotiomycetes</taxon>
        <taxon>Chaetothyriomycetidae</taxon>
        <taxon>Chaetothyriales</taxon>
        <taxon>Herpotrichiellaceae</taxon>
        <taxon>Exophiala</taxon>
    </lineage>
</organism>
<keyword evidence="2" id="KW-1185">Reference proteome</keyword>
<reference evidence="1" key="1">
    <citation type="journal article" date="2022" name="bioRxiv">
        <title>Deciphering the potential niche of two novel black yeast fungi from a biological soil crust based on their genomes, phenotypes, and melanin regulation.</title>
        <authorList>
            <consortium name="DOE Joint Genome Institute"/>
            <person name="Carr E.C."/>
            <person name="Barton Q."/>
            <person name="Grambo S."/>
            <person name="Sullivan M."/>
            <person name="Renfro C.M."/>
            <person name="Kuo A."/>
            <person name="Pangilinan J."/>
            <person name="Lipzen A."/>
            <person name="Keymanesh K."/>
            <person name="Savage E."/>
            <person name="Barry K."/>
            <person name="Grigoriev I.V."/>
            <person name="Riekhof W.R."/>
            <person name="Harris S.S."/>
        </authorList>
    </citation>
    <scope>NUCLEOTIDE SEQUENCE</scope>
    <source>
        <strain evidence="1">JF 03-4F</strain>
    </source>
</reference>
<protein>
    <submittedName>
        <fullName evidence="1">Uncharacterized protein</fullName>
    </submittedName>
</protein>
<sequence length="203" mass="23220">MVYFWYAFGNQSCRRCKTKRLEPGLYTIDQHASASGQSILGNQGIRGCITTHSRDVRHVFGGTLHHTGVVFCIGHRTTSNSINLVRESLVESWSTCSFASQWRNAKRQWTERFRSLPFDGPESQGSLCRRSGRYRISYWDQPQSFPNPSDRRSTPCMLLPTHFICGDDGVMRRAVASQLATQPANILEDGAYAYAYWKLRRCR</sequence>
<proteinExistence type="predicted"/>
<dbReference type="EMBL" id="MU404358">
    <property type="protein sequence ID" value="KAI1610421.1"/>
    <property type="molecule type" value="Genomic_DNA"/>
</dbReference>
<gene>
    <name evidence="1" type="ORF">EDD36DRAFT_325617</name>
</gene>
<dbReference type="Proteomes" id="UP001203852">
    <property type="component" value="Unassembled WGS sequence"/>
</dbReference>
<evidence type="ECO:0000313" key="2">
    <source>
        <dbReference type="Proteomes" id="UP001203852"/>
    </source>
</evidence>
<dbReference type="AlphaFoldDB" id="A0AAN6DPX8"/>